<comment type="caution">
    <text evidence="5">The sequence shown here is derived from an EMBL/GenBank/DDBJ whole genome shotgun (WGS) entry which is preliminary data.</text>
</comment>
<keyword evidence="2" id="KW-0732">Signal</keyword>
<dbReference type="GO" id="GO:0009044">
    <property type="term" value="F:xylan 1,4-beta-xylosidase activity"/>
    <property type="evidence" value="ECO:0007669"/>
    <property type="project" value="InterPro"/>
</dbReference>
<dbReference type="InterPro" id="IPR017853">
    <property type="entry name" value="GH"/>
</dbReference>
<dbReference type="EMBL" id="LVXG01000025">
    <property type="protein sequence ID" value="OQP46164.1"/>
    <property type="molecule type" value="Genomic_DNA"/>
</dbReference>
<dbReference type="SMART" id="SM01217">
    <property type="entry name" value="Fn3_like"/>
    <property type="match status" value="1"/>
</dbReference>
<dbReference type="InterPro" id="IPR044993">
    <property type="entry name" value="BXL"/>
</dbReference>
<dbReference type="Gene3D" id="2.60.40.10">
    <property type="entry name" value="Immunoglobulins"/>
    <property type="match status" value="1"/>
</dbReference>
<proteinExistence type="inferred from homology"/>
<organism evidence="5 6">
    <name type="scientific">Niastella yeongjuensis</name>
    <dbReference type="NCBI Taxonomy" id="354355"/>
    <lineage>
        <taxon>Bacteria</taxon>
        <taxon>Pseudomonadati</taxon>
        <taxon>Bacteroidota</taxon>
        <taxon>Chitinophagia</taxon>
        <taxon>Chitinophagales</taxon>
        <taxon>Chitinophagaceae</taxon>
        <taxon>Niastella</taxon>
    </lineage>
</organism>
<keyword evidence="3 5" id="KW-0378">Hydrolase</keyword>
<evidence type="ECO:0000256" key="2">
    <source>
        <dbReference type="ARBA" id="ARBA00022729"/>
    </source>
</evidence>
<dbReference type="SUPFAM" id="SSF51445">
    <property type="entry name" value="(Trans)glycosidases"/>
    <property type="match status" value="1"/>
</dbReference>
<evidence type="ECO:0000256" key="3">
    <source>
        <dbReference type="ARBA" id="ARBA00022801"/>
    </source>
</evidence>
<dbReference type="PRINTS" id="PR00133">
    <property type="entry name" value="GLHYDRLASE3"/>
</dbReference>
<dbReference type="InterPro" id="IPR001764">
    <property type="entry name" value="Glyco_hydro_3_N"/>
</dbReference>
<dbReference type="Pfam" id="PF01915">
    <property type="entry name" value="Glyco_hydro_3_C"/>
    <property type="match status" value="1"/>
</dbReference>
<dbReference type="SUPFAM" id="SSF52279">
    <property type="entry name" value="Beta-D-glucan exohydrolase, C-terminal domain"/>
    <property type="match status" value="1"/>
</dbReference>
<protein>
    <submittedName>
        <fullName evidence="5">Glycosyl hydrolase</fullName>
    </submittedName>
</protein>
<evidence type="ECO:0000313" key="5">
    <source>
        <dbReference type="EMBL" id="OQP46164.1"/>
    </source>
</evidence>
<reference evidence="6" key="1">
    <citation type="submission" date="2016-04" db="EMBL/GenBank/DDBJ databases">
        <authorList>
            <person name="Chen L."/>
            <person name="Zhuang W."/>
            <person name="Wang G."/>
        </authorList>
    </citation>
    <scope>NUCLEOTIDE SEQUENCE [LARGE SCALE GENOMIC DNA]</scope>
    <source>
        <strain evidence="6">17621</strain>
    </source>
</reference>
<dbReference type="InterPro" id="IPR036881">
    <property type="entry name" value="Glyco_hydro_3_C_sf"/>
</dbReference>
<evidence type="ECO:0000313" key="6">
    <source>
        <dbReference type="Proteomes" id="UP000192610"/>
    </source>
</evidence>
<dbReference type="Gene3D" id="3.40.50.1700">
    <property type="entry name" value="Glycoside hydrolase family 3 C-terminal domain"/>
    <property type="match status" value="1"/>
</dbReference>
<dbReference type="AlphaFoldDB" id="A0A1V9EJQ4"/>
<feature type="domain" description="Fibronectin type III-like" evidence="4">
    <location>
        <begin position="604"/>
        <end position="673"/>
    </location>
</feature>
<dbReference type="Proteomes" id="UP000192610">
    <property type="component" value="Unassembled WGS sequence"/>
</dbReference>
<dbReference type="GO" id="GO:0031222">
    <property type="term" value="P:arabinan catabolic process"/>
    <property type="evidence" value="ECO:0007669"/>
    <property type="project" value="TreeGrafter"/>
</dbReference>
<dbReference type="InterPro" id="IPR036962">
    <property type="entry name" value="Glyco_hydro_3_N_sf"/>
</dbReference>
<dbReference type="InterPro" id="IPR013783">
    <property type="entry name" value="Ig-like_fold"/>
</dbReference>
<dbReference type="Pfam" id="PF14310">
    <property type="entry name" value="Fn3-like"/>
    <property type="match status" value="1"/>
</dbReference>
<dbReference type="STRING" id="354355.SAMN05660816_04578"/>
<sequence length="688" mass="75135">METRVNDLLHQLTLPEKISLLGYRSKEVERLGIPAYNWWNEALHGVARAGVATVFPQAIGMAATFNDDLLLQAANVISTEARAKYNLSLAQGRHLQYMGLTFWSPNINIFRDPRWGRGQETYGEDPFLTAHMGTAFVKGLQGNDPRYLKASACAKHFAVHSGPENGRHTFNAIVDEKDLRETYLYAFHALVDAGVESVMCAYNRVNDQPCCSGNYLLNNILRNEWKFKGHVVTDCGALDDIFMRHKVMPSGVEVAAAAIKAGVNLDCSNVLQNDVAKAVEQKLLTEKDIDSSLAHLLRTQIKLGFYDDPTANPFHSYGADSVANAAHSALARAMAQQSMVLLKNDNRLLPLDKKKYPAIMVLGSNAASMDALLGNYHGVSNRAVSFVEGITNAVDAGTRVEYDQGSDYNDTTHFGGIWAAGNADITVAVIGLTPVYEGEEGDAFLAAKGGDKPDMNLPAAHIAFMKALRKANKKPIIAVITGGSAVDISAIEPYADAILLAWYPGEQGGNALADLLFGKVSPAGRLPVTFYQSFADVPAYDNYAMKGRTYRYFSGKVQYPFGYGLSYTSFAYEWQKMPANIRTANDSVSFSIKVKNTGSMDGDEVVQVYVEYPAVDRMPLKELKAFKRVHVKAGGEETVQLTIPAADLQKWDLATNSWKLYPGSYNLFAGGNSTDKKIVAAIKAGGKK</sequence>
<name>A0A1V9EJQ4_9BACT</name>
<keyword evidence="6" id="KW-1185">Reference proteome</keyword>
<gene>
    <name evidence="5" type="ORF">A4H97_31505</name>
</gene>
<dbReference type="InterPro" id="IPR026891">
    <property type="entry name" value="Fn3-like"/>
</dbReference>
<dbReference type="GO" id="GO:0045493">
    <property type="term" value="P:xylan catabolic process"/>
    <property type="evidence" value="ECO:0007669"/>
    <property type="project" value="InterPro"/>
</dbReference>
<comment type="similarity">
    <text evidence="1">Belongs to the glycosyl hydrolase 3 family.</text>
</comment>
<dbReference type="InterPro" id="IPR002772">
    <property type="entry name" value="Glyco_hydro_3_C"/>
</dbReference>
<dbReference type="Pfam" id="PF00933">
    <property type="entry name" value="Glyco_hydro_3"/>
    <property type="match status" value="1"/>
</dbReference>
<dbReference type="PANTHER" id="PTHR42721">
    <property type="entry name" value="SUGAR HYDROLASE-RELATED"/>
    <property type="match status" value="1"/>
</dbReference>
<accession>A0A1V9EJQ4</accession>
<evidence type="ECO:0000256" key="1">
    <source>
        <dbReference type="ARBA" id="ARBA00005336"/>
    </source>
</evidence>
<dbReference type="GO" id="GO:0046556">
    <property type="term" value="F:alpha-L-arabinofuranosidase activity"/>
    <property type="evidence" value="ECO:0007669"/>
    <property type="project" value="TreeGrafter"/>
</dbReference>
<evidence type="ECO:0000259" key="4">
    <source>
        <dbReference type="SMART" id="SM01217"/>
    </source>
</evidence>
<dbReference type="Gene3D" id="3.20.20.300">
    <property type="entry name" value="Glycoside hydrolase, family 3, N-terminal domain"/>
    <property type="match status" value="1"/>
</dbReference>
<dbReference type="PANTHER" id="PTHR42721:SF3">
    <property type="entry name" value="BETA-D-XYLOSIDASE 5-RELATED"/>
    <property type="match status" value="1"/>
</dbReference>